<dbReference type="Pfam" id="PF11672">
    <property type="entry name" value="DUF3268"/>
    <property type="match status" value="1"/>
</dbReference>
<organism evidence="1 2">
    <name type="scientific">Hungatella hathewayi DSM 13479</name>
    <dbReference type="NCBI Taxonomy" id="566550"/>
    <lineage>
        <taxon>Bacteria</taxon>
        <taxon>Bacillati</taxon>
        <taxon>Bacillota</taxon>
        <taxon>Clostridia</taxon>
        <taxon>Lachnospirales</taxon>
        <taxon>Lachnospiraceae</taxon>
        <taxon>Hungatella</taxon>
    </lineage>
</organism>
<evidence type="ECO:0000313" key="2">
    <source>
        <dbReference type="Proteomes" id="UP000004968"/>
    </source>
</evidence>
<comment type="caution">
    <text evidence="1">The sequence shown here is derived from an EMBL/GenBank/DDBJ whole genome shotgun (WGS) entry which is preliminary data.</text>
</comment>
<protein>
    <submittedName>
        <fullName evidence="1">Uncharacterized protein</fullName>
    </submittedName>
</protein>
<gene>
    <name evidence="1" type="ORF">CLOSTHATH_01005</name>
</gene>
<sequence length="50" mass="5847">MKKWEAYIWLQAKLGLSEAETHIGMFSEYMCDRTIELCNQALETDHIRAA</sequence>
<dbReference type="InterPro" id="IPR021686">
    <property type="entry name" value="DUF3268"/>
</dbReference>
<evidence type="ECO:0000313" key="1">
    <source>
        <dbReference type="EMBL" id="EFD00774.1"/>
    </source>
</evidence>
<dbReference type="AlphaFoldDB" id="D3ABM7"/>
<dbReference type="HOGENOM" id="CLU_3118632_0_0_9"/>
<dbReference type="EMBL" id="ACIO01000072">
    <property type="protein sequence ID" value="EFD00774.1"/>
    <property type="molecule type" value="Genomic_DNA"/>
</dbReference>
<accession>D3ABM7</accession>
<dbReference type="Proteomes" id="UP000004968">
    <property type="component" value="Unassembled WGS sequence"/>
</dbReference>
<reference evidence="1 2" key="1">
    <citation type="submission" date="2010-01" db="EMBL/GenBank/DDBJ databases">
        <authorList>
            <person name="Weinstock G."/>
            <person name="Sodergren E."/>
            <person name="Clifton S."/>
            <person name="Fulton L."/>
            <person name="Fulton B."/>
            <person name="Courtney L."/>
            <person name="Fronick C."/>
            <person name="Harrison M."/>
            <person name="Strong C."/>
            <person name="Farmer C."/>
            <person name="Delahaunty K."/>
            <person name="Markovic C."/>
            <person name="Hall O."/>
            <person name="Minx P."/>
            <person name="Tomlinson C."/>
            <person name="Mitreva M."/>
            <person name="Nelson J."/>
            <person name="Hou S."/>
            <person name="Wollam A."/>
            <person name="Pepin K.H."/>
            <person name="Johnson M."/>
            <person name="Bhonagiri V."/>
            <person name="Nash W.E."/>
            <person name="Warren W."/>
            <person name="Chinwalla A."/>
            <person name="Mardis E.R."/>
            <person name="Wilson R.K."/>
        </authorList>
    </citation>
    <scope>NUCLEOTIDE SEQUENCE [LARGE SCALE GENOMIC DNA]</scope>
    <source>
        <strain evidence="1 2">DSM 13479</strain>
    </source>
</reference>
<name>D3ABM7_9FIRM</name>
<proteinExistence type="predicted"/>